<evidence type="ECO:0000313" key="5">
    <source>
        <dbReference type="Proteomes" id="UP000254465"/>
    </source>
</evidence>
<evidence type="ECO:0000313" key="2">
    <source>
        <dbReference type="EMBL" id="STO71337.1"/>
    </source>
</evidence>
<dbReference type="Proteomes" id="UP000254465">
    <property type="component" value="Unassembled WGS sequence"/>
</dbReference>
<sequence length="66" mass="7761">MKNLTYSERLQLAASILPKEQIASTLQSRLQRANKEPTLEQLYSRLIWETFKIADLIEIEEKNRQA</sequence>
<evidence type="ECO:0000313" key="3">
    <source>
        <dbReference type="EMBL" id="SUU97575.1"/>
    </source>
</evidence>
<accession>A0A2V4FHG1</accession>
<dbReference type="Proteomes" id="UP000254620">
    <property type="component" value="Unassembled WGS sequence"/>
</dbReference>
<dbReference type="Proteomes" id="UP000247594">
    <property type="component" value="Unassembled WGS sequence"/>
</dbReference>
<proteinExistence type="predicted"/>
<gene>
    <name evidence="1" type="ORF">DM482_10965</name>
    <name evidence="3" type="ORF">NCTC10926_00969</name>
    <name evidence="2" type="ORF">NCTC11296_01236</name>
</gene>
<protein>
    <submittedName>
        <fullName evidence="3">Uncharacterized protein</fullName>
    </submittedName>
</protein>
<reference evidence="5 6" key="2">
    <citation type="submission" date="2018-06" db="EMBL/GenBank/DDBJ databases">
        <authorList>
            <consortium name="Pathogen Informatics"/>
            <person name="Doyle S."/>
        </authorList>
    </citation>
    <scope>NUCLEOTIDE SEQUENCE [LARGE SCALE GENOMIC DNA]</scope>
    <source>
        <strain evidence="3 6">NCTC10926</strain>
        <strain evidence="2 5">NCTC11296</strain>
    </source>
</reference>
<dbReference type="EMBL" id="QJPJ01000026">
    <property type="protein sequence ID" value="PXZ38100.1"/>
    <property type="molecule type" value="Genomic_DNA"/>
</dbReference>
<dbReference type="EMBL" id="UGHK01000002">
    <property type="protein sequence ID" value="STO71337.1"/>
    <property type="molecule type" value="Genomic_DNA"/>
</dbReference>
<evidence type="ECO:0000313" key="6">
    <source>
        <dbReference type="Proteomes" id="UP000254620"/>
    </source>
</evidence>
<evidence type="ECO:0000313" key="4">
    <source>
        <dbReference type="Proteomes" id="UP000247594"/>
    </source>
</evidence>
<dbReference type="RefSeq" id="WP_110480005.1">
    <property type="nucleotide sequence ID" value="NZ_CP087589.1"/>
</dbReference>
<evidence type="ECO:0000313" key="1">
    <source>
        <dbReference type="EMBL" id="PXZ38100.1"/>
    </source>
</evidence>
<name>A0A2V4FHG1_AVIPA</name>
<organism evidence="3 6">
    <name type="scientific">Avibacterium paragallinarum</name>
    <name type="common">Haemophilus gallinarum</name>
    <dbReference type="NCBI Taxonomy" id="728"/>
    <lineage>
        <taxon>Bacteria</taxon>
        <taxon>Pseudomonadati</taxon>
        <taxon>Pseudomonadota</taxon>
        <taxon>Gammaproteobacteria</taxon>
        <taxon>Pasteurellales</taxon>
        <taxon>Pasteurellaceae</taxon>
        <taxon>Avibacterium</taxon>
    </lineage>
</organism>
<dbReference type="AlphaFoldDB" id="A0A2V4FHG1"/>
<reference evidence="1 4" key="1">
    <citation type="submission" date="2018-06" db="EMBL/GenBank/DDBJ databases">
        <authorList>
            <person name="Teymurazov M."/>
            <person name="Kislichkina A."/>
            <person name="Abaymova A."/>
            <person name="Mukhina T."/>
            <person name="Mayskaya N."/>
            <person name="Svetoch E."/>
            <person name="Bogun A."/>
        </authorList>
    </citation>
    <scope>NUCLEOTIDE SEQUENCE [LARGE SCALE GENOMIC DNA]</scope>
    <source>
        <strain evidence="1 4">SCPM-O-B-8406</strain>
    </source>
</reference>
<dbReference type="EMBL" id="UFSW01000001">
    <property type="protein sequence ID" value="SUU97575.1"/>
    <property type="molecule type" value="Genomic_DNA"/>
</dbReference>